<evidence type="ECO:0008006" key="4">
    <source>
        <dbReference type="Google" id="ProtNLM"/>
    </source>
</evidence>
<evidence type="ECO:0000313" key="3">
    <source>
        <dbReference type="Proteomes" id="UP001244640"/>
    </source>
</evidence>
<dbReference type="InterPro" id="IPR017853">
    <property type="entry name" value="GH"/>
</dbReference>
<proteinExistence type="predicted"/>
<dbReference type="Gene3D" id="3.20.20.80">
    <property type="entry name" value="Glycosidases"/>
    <property type="match status" value="1"/>
</dbReference>
<feature type="signal peptide" evidence="1">
    <location>
        <begin position="1"/>
        <end position="19"/>
    </location>
</feature>
<keyword evidence="1" id="KW-0732">Signal</keyword>
<keyword evidence="3" id="KW-1185">Reference proteome</keyword>
<evidence type="ECO:0000313" key="2">
    <source>
        <dbReference type="EMBL" id="MDQ1149723.1"/>
    </source>
</evidence>
<protein>
    <recommendedName>
        <fullName evidence="4">Cellulase (Glycosyl hydrolase family 5)</fullName>
    </recommendedName>
</protein>
<feature type="chain" id="PRO_5045842479" description="Cellulase (Glycosyl hydrolase family 5)" evidence="1">
    <location>
        <begin position="20"/>
        <end position="858"/>
    </location>
</feature>
<accession>A0ABU0U445</accession>
<organism evidence="2 3">
    <name type="scientific">Sphingobacterium zeae</name>
    <dbReference type="NCBI Taxonomy" id="1776859"/>
    <lineage>
        <taxon>Bacteria</taxon>
        <taxon>Pseudomonadati</taxon>
        <taxon>Bacteroidota</taxon>
        <taxon>Sphingobacteriia</taxon>
        <taxon>Sphingobacteriales</taxon>
        <taxon>Sphingobacteriaceae</taxon>
        <taxon>Sphingobacterium</taxon>
    </lineage>
</organism>
<gene>
    <name evidence="2" type="ORF">QE382_001707</name>
</gene>
<comment type="caution">
    <text evidence="2">The sequence shown here is derived from an EMBL/GenBank/DDBJ whole genome shotgun (WGS) entry which is preliminary data.</text>
</comment>
<dbReference type="RefSeq" id="WP_307185508.1">
    <property type="nucleotide sequence ID" value="NZ_JAUTBA010000001.1"/>
</dbReference>
<dbReference type="Proteomes" id="UP001244640">
    <property type="component" value="Unassembled WGS sequence"/>
</dbReference>
<reference evidence="2 3" key="1">
    <citation type="submission" date="2023-07" db="EMBL/GenBank/DDBJ databases">
        <title>Functional and genomic diversity of the sorghum phyllosphere microbiome.</title>
        <authorList>
            <person name="Shade A."/>
        </authorList>
    </citation>
    <scope>NUCLEOTIDE SEQUENCE [LARGE SCALE GENOMIC DNA]</scope>
    <source>
        <strain evidence="2 3">SORGH_AS_0892</strain>
    </source>
</reference>
<sequence>MRVIILCCLALLGYANTYAQVKANKNVPTVFVDREGVMRWSDTRAEASFYGVNYTVPFAHAFRALQARGIDRKQAIDRDVYHFSRLGYNAYRIHIWDVEISDRNGNLISNEHLDLLDYLFFKLQERGIRILITGMTNFGNGYPEKNENTDAFTYHYDKCQIHANPQAVAAQEKYISQLLRHVNPYTGYAYQEDPYVIGFEINNEPCHTGSVQTTSDYIARMVKAIKKSGHKKPVFYNVSHNMDHVQAYFNADIQGTTYQWYPVGLVAGRERLGNFLPYIDQYRIPFANLKGFANKAKAVYEYDPADNLYSYLHPAMSRTFRSAGFQWITQFAYDPMDIAAYNTEYQTHYLNLAYTPAKALSTLIAAEVAYAIRRNKKFNPYPQNISFGDFEVSYDQDLAMMNAQDKYFYTNNTTVKPVKPEKLMHIAGHGSSPVVEYGGSGAYFLDRLEEGLWRLEVMPDAEKIADPFAKPSPSREVVHILYRSQAIDIQIPDLGEMFTVQQLSHKTGVVEDFIVPKTSFSVEPGVYLLKRKHVQLKNSWTASSSWKNGRLGEFYAPATVPLKQALLIHQQPEALEKGRSAKLEFRYIFEQQPDSIILQTDQISFWNDHNPYIKLIPKDRYRYEADIPAALLTGNALKYTATVFVGGKQFTYPDNQAGAPLDWDYRVNTYWTVGLYEQHAPISLFESLSKVANFETFAIPETAYMTAEWKQQDLGKLPFWTYSFHAKDSSAQYFWLKDIKTKILDRPVGINHVKKLCILLKHTGGNPTLKAGFVTNKGYTYLKKIDAVSATERLVCLDLADLQLVPTALLPAPYPVFLERFFKPVVSDQFDKRAIEKLIISGENMAGVVLSVAAVWLE</sequence>
<dbReference type="SUPFAM" id="SSF51445">
    <property type="entry name" value="(Trans)glycosidases"/>
    <property type="match status" value="1"/>
</dbReference>
<evidence type="ECO:0000256" key="1">
    <source>
        <dbReference type="SAM" id="SignalP"/>
    </source>
</evidence>
<dbReference type="EMBL" id="JAUTBA010000001">
    <property type="protein sequence ID" value="MDQ1149723.1"/>
    <property type="molecule type" value="Genomic_DNA"/>
</dbReference>
<name>A0ABU0U445_9SPHI</name>